<dbReference type="Proteomes" id="UP001552594">
    <property type="component" value="Unassembled WGS sequence"/>
</dbReference>
<keyword evidence="2" id="KW-1185">Reference proteome</keyword>
<organism evidence="1 2">
    <name type="scientific">Streptomyces orinoci</name>
    <name type="common">Streptoverticillium orinoci</name>
    <dbReference type="NCBI Taxonomy" id="67339"/>
    <lineage>
        <taxon>Bacteria</taxon>
        <taxon>Bacillati</taxon>
        <taxon>Actinomycetota</taxon>
        <taxon>Actinomycetes</taxon>
        <taxon>Kitasatosporales</taxon>
        <taxon>Streptomycetaceae</taxon>
        <taxon>Streptomyces</taxon>
    </lineage>
</organism>
<dbReference type="EMBL" id="JBFAUK010000039">
    <property type="protein sequence ID" value="MEV5510748.1"/>
    <property type="molecule type" value="Genomic_DNA"/>
</dbReference>
<dbReference type="RefSeq" id="WP_109283341.1">
    <property type="nucleotide sequence ID" value="NZ_JBFAUK010000039.1"/>
</dbReference>
<protein>
    <submittedName>
        <fullName evidence="1">Uncharacterized protein</fullName>
    </submittedName>
</protein>
<sequence>MSFILGRRARGRLGEVEADRSWVLRSAAMAAEESPVLKIAAVAMAAVTVVSPVLPFTVELWLIEPGMYGAHRGAVAIEQE</sequence>
<reference evidence="1 2" key="1">
    <citation type="submission" date="2024-06" db="EMBL/GenBank/DDBJ databases">
        <title>The Natural Products Discovery Center: Release of the First 8490 Sequenced Strains for Exploring Actinobacteria Biosynthetic Diversity.</title>
        <authorList>
            <person name="Kalkreuter E."/>
            <person name="Kautsar S.A."/>
            <person name="Yang D."/>
            <person name="Bader C.D."/>
            <person name="Teijaro C.N."/>
            <person name="Fluegel L."/>
            <person name="Davis C.M."/>
            <person name="Simpson J.R."/>
            <person name="Lauterbach L."/>
            <person name="Steele A.D."/>
            <person name="Gui C."/>
            <person name="Meng S."/>
            <person name="Li G."/>
            <person name="Viehrig K."/>
            <person name="Ye F."/>
            <person name="Su P."/>
            <person name="Kiefer A.F."/>
            <person name="Nichols A."/>
            <person name="Cepeda A.J."/>
            <person name="Yan W."/>
            <person name="Fan B."/>
            <person name="Jiang Y."/>
            <person name="Adhikari A."/>
            <person name="Zheng C.-J."/>
            <person name="Schuster L."/>
            <person name="Cowan T.M."/>
            <person name="Smanski M.J."/>
            <person name="Chevrette M.G."/>
            <person name="De Carvalho L.P.S."/>
            <person name="Shen B."/>
        </authorList>
    </citation>
    <scope>NUCLEOTIDE SEQUENCE [LARGE SCALE GENOMIC DNA]</scope>
    <source>
        <strain evidence="1 2">NPDC052347</strain>
    </source>
</reference>
<comment type="caution">
    <text evidence="1">The sequence shown here is derived from an EMBL/GenBank/DDBJ whole genome shotgun (WGS) entry which is preliminary data.</text>
</comment>
<evidence type="ECO:0000313" key="2">
    <source>
        <dbReference type="Proteomes" id="UP001552594"/>
    </source>
</evidence>
<proteinExistence type="predicted"/>
<name>A0ABV3K6H6_STRON</name>
<evidence type="ECO:0000313" key="1">
    <source>
        <dbReference type="EMBL" id="MEV5510748.1"/>
    </source>
</evidence>
<accession>A0ABV3K6H6</accession>
<gene>
    <name evidence="1" type="ORF">AB0L16_30720</name>
</gene>